<dbReference type="PROSITE" id="PS51192">
    <property type="entry name" value="HELICASE_ATP_BIND_1"/>
    <property type="match status" value="1"/>
</dbReference>
<evidence type="ECO:0000259" key="9">
    <source>
        <dbReference type="PROSITE" id="PS51194"/>
    </source>
</evidence>
<reference evidence="11" key="1">
    <citation type="submission" date="2021-01" db="EMBL/GenBank/DDBJ databases">
        <title>Whole genome shotgun sequence of Actinocatenispora rupis NBRC 107355.</title>
        <authorList>
            <person name="Komaki H."/>
            <person name="Tamura T."/>
        </authorList>
    </citation>
    <scope>NUCLEOTIDE SEQUENCE</scope>
    <source>
        <strain evidence="11">NBRC 107355</strain>
    </source>
</reference>
<dbReference type="InterPro" id="IPR011545">
    <property type="entry name" value="DEAD/DEAH_box_helicase_dom"/>
</dbReference>
<dbReference type="Gene3D" id="3.40.50.300">
    <property type="entry name" value="P-loop containing nucleotide triphosphate hydrolases"/>
    <property type="match status" value="2"/>
</dbReference>
<dbReference type="GO" id="GO:0003724">
    <property type="term" value="F:RNA helicase activity"/>
    <property type="evidence" value="ECO:0007669"/>
    <property type="project" value="InterPro"/>
</dbReference>
<evidence type="ECO:0000259" key="10">
    <source>
        <dbReference type="PROSITE" id="PS51195"/>
    </source>
</evidence>
<evidence type="ECO:0000256" key="4">
    <source>
        <dbReference type="ARBA" id="ARBA00022840"/>
    </source>
</evidence>
<dbReference type="PANTHER" id="PTHR47959">
    <property type="entry name" value="ATP-DEPENDENT RNA HELICASE RHLE-RELATED"/>
    <property type="match status" value="1"/>
</dbReference>
<accession>A0A8J3JCS7</accession>
<evidence type="ECO:0008006" key="13">
    <source>
        <dbReference type="Google" id="ProtNLM"/>
    </source>
</evidence>
<comment type="caution">
    <text evidence="11">The sequence shown here is derived from an EMBL/GenBank/DDBJ whole genome shotgun (WGS) entry which is preliminary data.</text>
</comment>
<dbReference type="Pfam" id="PF00270">
    <property type="entry name" value="DEAD"/>
    <property type="match status" value="1"/>
</dbReference>
<dbReference type="PROSITE" id="PS51194">
    <property type="entry name" value="HELICASE_CTER"/>
    <property type="match status" value="1"/>
</dbReference>
<evidence type="ECO:0000256" key="3">
    <source>
        <dbReference type="ARBA" id="ARBA00022806"/>
    </source>
</evidence>
<dbReference type="GO" id="GO:0016787">
    <property type="term" value="F:hydrolase activity"/>
    <property type="evidence" value="ECO:0007669"/>
    <property type="project" value="UniProtKB-KW"/>
</dbReference>
<keyword evidence="12" id="KW-1185">Reference proteome</keyword>
<dbReference type="InterPro" id="IPR014001">
    <property type="entry name" value="Helicase_ATP-bd"/>
</dbReference>
<dbReference type="SMART" id="SM00487">
    <property type="entry name" value="DEXDc"/>
    <property type="match status" value="1"/>
</dbReference>
<dbReference type="GO" id="GO:0003676">
    <property type="term" value="F:nucleic acid binding"/>
    <property type="evidence" value="ECO:0007669"/>
    <property type="project" value="InterPro"/>
</dbReference>
<feature type="domain" description="Helicase C-terminal" evidence="9">
    <location>
        <begin position="230"/>
        <end position="397"/>
    </location>
</feature>
<dbReference type="InterPro" id="IPR044742">
    <property type="entry name" value="DEAD/DEAH_RhlB"/>
</dbReference>
<dbReference type="SUPFAM" id="SSF52540">
    <property type="entry name" value="P-loop containing nucleoside triphosphate hydrolases"/>
    <property type="match status" value="1"/>
</dbReference>
<dbReference type="GO" id="GO:0005524">
    <property type="term" value="F:ATP binding"/>
    <property type="evidence" value="ECO:0007669"/>
    <property type="project" value="UniProtKB-KW"/>
</dbReference>
<organism evidence="11 12">
    <name type="scientific">Actinocatenispora rupis</name>
    <dbReference type="NCBI Taxonomy" id="519421"/>
    <lineage>
        <taxon>Bacteria</taxon>
        <taxon>Bacillati</taxon>
        <taxon>Actinomycetota</taxon>
        <taxon>Actinomycetes</taxon>
        <taxon>Micromonosporales</taxon>
        <taxon>Micromonosporaceae</taxon>
        <taxon>Actinocatenispora</taxon>
    </lineage>
</organism>
<feature type="compositionally biased region" description="Basic and acidic residues" evidence="7">
    <location>
        <begin position="431"/>
        <end position="666"/>
    </location>
</feature>
<protein>
    <recommendedName>
        <fullName evidence="13">Superfamily II DNA and RNA helicase</fullName>
    </recommendedName>
</protein>
<dbReference type="CDD" id="cd00268">
    <property type="entry name" value="DEADc"/>
    <property type="match status" value="1"/>
</dbReference>
<gene>
    <name evidence="11" type="ORF">Aru02nite_52380</name>
</gene>
<evidence type="ECO:0000256" key="7">
    <source>
        <dbReference type="SAM" id="MobiDB-lite"/>
    </source>
</evidence>
<dbReference type="InterPro" id="IPR027417">
    <property type="entry name" value="P-loop_NTPase"/>
</dbReference>
<feature type="short sequence motif" description="Q motif" evidence="6">
    <location>
        <begin position="14"/>
        <end position="42"/>
    </location>
</feature>
<evidence type="ECO:0000256" key="6">
    <source>
        <dbReference type="PROSITE-ProRule" id="PRU00552"/>
    </source>
</evidence>
<dbReference type="Pfam" id="PF00271">
    <property type="entry name" value="Helicase_C"/>
    <property type="match status" value="1"/>
</dbReference>
<name>A0A8J3JCS7_9ACTN</name>
<evidence type="ECO:0000256" key="5">
    <source>
        <dbReference type="ARBA" id="ARBA00038437"/>
    </source>
</evidence>
<feature type="domain" description="DEAD-box RNA helicase Q" evidence="10">
    <location>
        <begin position="14"/>
        <end position="42"/>
    </location>
</feature>
<dbReference type="PANTHER" id="PTHR47959:SF13">
    <property type="entry name" value="ATP-DEPENDENT RNA HELICASE RHLE"/>
    <property type="match status" value="1"/>
</dbReference>
<keyword evidence="2" id="KW-0378">Hydrolase</keyword>
<dbReference type="RefSeq" id="WP_239076954.1">
    <property type="nucleotide sequence ID" value="NZ_BAAAZM010000030.1"/>
</dbReference>
<feature type="domain" description="Helicase ATP-binding" evidence="8">
    <location>
        <begin position="45"/>
        <end position="219"/>
    </location>
</feature>
<comment type="similarity">
    <text evidence="5">Belongs to the DEAD box helicase family.</text>
</comment>
<keyword evidence="1" id="KW-0547">Nucleotide-binding</keyword>
<dbReference type="InterPro" id="IPR050079">
    <property type="entry name" value="DEAD_box_RNA_helicase"/>
</dbReference>
<keyword evidence="3" id="KW-0347">Helicase</keyword>
<keyword evidence="4" id="KW-0067">ATP-binding</keyword>
<evidence type="ECO:0000313" key="12">
    <source>
        <dbReference type="Proteomes" id="UP000612808"/>
    </source>
</evidence>
<dbReference type="Proteomes" id="UP000612808">
    <property type="component" value="Unassembled WGS sequence"/>
</dbReference>
<feature type="region of interest" description="Disordered" evidence="7">
    <location>
        <begin position="395"/>
        <end position="674"/>
    </location>
</feature>
<sequence>MTSSAASVHEENSPSFADFGLPDRLVSVLHRRGMAAPFPIQAATLPDSLAGRDVLGRGRTGSGKTLAFGLPTLVRLADGPDAAPKRPRGLVLVPTRELAMQVRDALEPLGRALGVRIAAVVGGAPFLKQVNQLRRGSELVVATPGRLADLIEQHACDLSDVEITVLDEADQMCDMGFLPAVTELLDQVRPDGQRMLFSATLDGEVDSLVEKYLTDPVTHSTDPGTASVSTMEHHLVFVAPRDKAIVTAQIAGRDGRTLLFVRTRTFADRLEEELRAVGVRARALHGGKTQAVRTRTLGEFREGRVNALVATDVAARGIHVDDVSLVLHVDPAGDPKDYLHRAGRTARAGGSGTVVTLVTPRQRRATESITRQAGVDAKRLRVRLDEDGIDPMLAEVTGAQAPSGVPVPVEPEPSRRPRRESSGGRPYRSGPRRDGDGFRGSRGDGFRGTRRDDDGFRGTRRDDDGPRRDSNGFRGQRRDGEGFRATRRDDDGPRRDGDGFRGQRREDGGFRGQRRDGEGFRGPRREDDGFRGQRRDEGGFRGQRRDGEGFRGPRREDGGFRGQRRDDRGAGGQRRTDGGFRPPRQRDGADDRGSRYEDRGARSGDAAHRTPRRDERGPRDRTQRYEERGPRFDDRRPRYDEPRQRGEHPRGDARHPGKPPRSERKPRWNSRRGN</sequence>
<dbReference type="CDD" id="cd18787">
    <property type="entry name" value="SF2_C_DEAD"/>
    <property type="match status" value="1"/>
</dbReference>
<dbReference type="InterPro" id="IPR014014">
    <property type="entry name" value="RNA_helicase_DEAD_Q_motif"/>
</dbReference>
<dbReference type="AlphaFoldDB" id="A0A8J3JCS7"/>
<dbReference type="PROSITE" id="PS51195">
    <property type="entry name" value="Q_MOTIF"/>
    <property type="match status" value="1"/>
</dbReference>
<dbReference type="EMBL" id="BOMB01000031">
    <property type="protein sequence ID" value="GID14349.1"/>
    <property type="molecule type" value="Genomic_DNA"/>
</dbReference>
<evidence type="ECO:0000313" key="11">
    <source>
        <dbReference type="EMBL" id="GID14349.1"/>
    </source>
</evidence>
<evidence type="ECO:0000259" key="8">
    <source>
        <dbReference type="PROSITE" id="PS51192"/>
    </source>
</evidence>
<dbReference type="SMART" id="SM00490">
    <property type="entry name" value="HELICc"/>
    <property type="match status" value="1"/>
</dbReference>
<proteinExistence type="inferred from homology"/>
<dbReference type="InterPro" id="IPR001650">
    <property type="entry name" value="Helicase_C-like"/>
</dbReference>
<evidence type="ECO:0000256" key="2">
    <source>
        <dbReference type="ARBA" id="ARBA00022801"/>
    </source>
</evidence>
<dbReference type="GO" id="GO:0005829">
    <property type="term" value="C:cytosol"/>
    <property type="evidence" value="ECO:0007669"/>
    <property type="project" value="TreeGrafter"/>
</dbReference>
<feature type="compositionally biased region" description="Basic and acidic residues" evidence="7">
    <location>
        <begin position="412"/>
        <end position="422"/>
    </location>
</feature>
<evidence type="ECO:0000256" key="1">
    <source>
        <dbReference type="ARBA" id="ARBA00022741"/>
    </source>
</evidence>